<dbReference type="PANTHER" id="PTHR45672">
    <property type="entry name" value="PROTEIN DISULFIDE-ISOMERASE C17H9.14C-RELATED"/>
    <property type="match status" value="1"/>
</dbReference>
<keyword evidence="2" id="KW-1185">Reference proteome</keyword>
<accession>A0A315VE86</accession>
<dbReference type="EMBL" id="NHOQ01001910">
    <property type="protein sequence ID" value="PWA21308.1"/>
    <property type="molecule type" value="Genomic_DNA"/>
</dbReference>
<reference evidence="1 2" key="1">
    <citation type="journal article" date="2018" name="G3 (Bethesda)">
        <title>A High-Quality Reference Genome for the Invasive Mosquitofish Gambusia affinis Using a Chicago Library.</title>
        <authorList>
            <person name="Hoffberg S.L."/>
            <person name="Troendle N.J."/>
            <person name="Glenn T.C."/>
            <person name="Mahmud O."/>
            <person name="Louha S."/>
            <person name="Chalopin D."/>
            <person name="Bennetzen J.L."/>
            <person name="Mauricio R."/>
        </authorList>
    </citation>
    <scope>NUCLEOTIDE SEQUENCE [LARGE SCALE GENOMIC DNA]</scope>
    <source>
        <strain evidence="1">NE01/NJP1002.9</strain>
        <tissue evidence="1">Muscle</tissue>
    </source>
</reference>
<dbReference type="Gene3D" id="3.40.30.10">
    <property type="entry name" value="Glutaredoxin"/>
    <property type="match status" value="1"/>
</dbReference>
<dbReference type="GO" id="GO:0006457">
    <property type="term" value="P:protein folding"/>
    <property type="evidence" value="ECO:0007669"/>
    <property type="project" value="TreeGrafter"/>
</dbReference>
<dbReference type="AlphaFoldDB" id="A0A315VE86"/>
<dbReference type="SUPFAM" id="SSF52833">
    <property type="entry name" value="Thioredoxin-like"/>
    <property type="match status" value="1"/>
</dbReference>
<comment type="caution">
    <text evidence="1">The sequence shown here is derived from an EMBL/GenBank/DDBJ whole genome shotgun (WGS) entry which is preliminary data.</text>
</comment>
<organism evidence="1 2">
    <name type="scientific">Gambusia affinis</name>
    <name type="common">Western mosquitofish</name>
    <name type="synonym">Heterandria affinis</name>
    <dbReference type="NCBI Taxonomy" id="33528"/>
    <lineage>
        <taxon>Eukaryota</taxon>
        <taxon>Metazoa</taxon>
        <taxon>Chordata</taxon>
        <taxon>Craniata</taxon>
        <taxon>Vertebrata</taxon>
        <taxon>Euteleostomi</taxon>
        <taxon>Actinopterygii</taxon>
        <taxon>Neopterygii</taxon>
        <taxon>Teleostei</taxon>
        <taxon>Neoteleostei</taxon>
        <taxon>Acanthomorphata</taxon>
        <taxon>Ovalentaria</taxon>
        <taxon>Atherinomorphae</taxon>
        <taxon>Cyprinodontiformes</taxon>
        <taxon>Poeciliidae</taxon>
        <taxon>Poeciliinae</taxon>
        <taxon>Gambusia</taxon>
    </lineage>
</organism>
<dbReference type="InterPro" id="IPR036249">
    <property type="entry name" value="Thioredoxin-like_sf"/>
</dbReference>
<protein>
    <recommendedName>
        <fullName evidence="3">Thioredoxin domain-containing protein</fullName>
    </recommendedName>
</protein>
<dbReference type="GO" id="GO:0003756">
    <property type="term" value="F:protein disulfide isomerase activity"/>
    <property type="evidence" value="ECO:0007669"/>
    <property type="project" value="TreeGrafter"/>
</dbReference>
<evidence type="ECO:0000313" key="1">
    <source>
        <dbReference type="EMBL" id="PWA21308.1"/>
    </source>
</evidence>
<dbReference type="GO" id="GO:0005783">
    <property type="term" value="C:endoplasmic reticulum"/>
    <property type="evidence" value="ECO:0007669"/>
    <property type="project" value="TreeGrafter"/>
</dbReference>
<evidence type="ECO:0000313" key="2">
    <source>
        <dbReference type="Proteomes" id="UP000250572"/>
    </source>
</evidence>
<evidence type="ECO:0008006" key="3">
    <source>
        <dbReference type="Google" id="ProtNLM"/>
    </source>
</evidence>
<proteinExistence type="predicted"/>
<gene>
    <name evidence="1" type="ORF">CCH79_00018435</name>
</gene>
<sequence length="111" mass="13040">MSRAVFPLWEELAEVVKDWEGVVIAQIDASANDINMSMQGSYPSFCLFPALYAERVVVYTGKRNIKDLVRFMDKEMKKAKRDRVKEDEDRRKYIETLKTEETKKNKSKDEL</sequence>
<dbReference type="Proteomes" id="UP000250572">
    <property type="component" value="Unassembled WGS sequence"/>
</dbReference>
<name>A0A315VE86_GAMAF</name>
<dbReference type="InterPro" id="IPR051063">
    <property type="entry name" value="PDI"/>
</dbReference>